<name>A0A401ZBG9_9CHLR</name>
<evidence type="ECO:0000313" key="1">
    <source>
        <dbReference type="EMBL" id="GCE04230.1"/>
    </source>
</evidence>
<protein>
    <submittedName>
        <fullName evidence="1">Uncharacterized protein</fullName>
    </submittedName>
</protein>
<accession>A0A401ZBG9</accession>
<organism evidence="1 2">
    <name type="scientific">Dictyobacter aurantiacus</name>
    <dbReference type="NCBI Taxonomy" id="1936993"/>
    <lineage>
        <taxon>Bacteria</taxon>
        <taxon>Bacillati</taxon>
        <taxon>Chloroflexota</taxon>
        <taxon>Ktedonobacteria</taxon>
        <taxon>Ktedonobacterales</taxon>
        <taxon>Dictyobacteraceae</taxon>
        <taxon>Dictyobacter</taxon>
    </lineage>
</organism>
<keyword evidence="2" id="KW-1185">Reference proteome</keyword>
<dbReference type="Proteomes" id="UP000287224">
    <property type="component" value="Unassembled WGS sequence"/>
</dbReference>
<gene>
    <name evidence="1" type="ORF">KDAU_15590</name>
</gene>
<reference evidence="2" key="1">
    <citation type="submission" date="2018-12" db="EMBL/GenBank/DDBJ databases">
        <title>Tengunoibacter tsumagoiensis gen. nov., sp. nov., Dictyobacter kobayashii sp. nov., D. alpinus sp. nov., and D. joshuensis sp. nov. and description of Dictyobacteraceae fam. nov. within the order Ktedonobacterales isolated from Tengu-no-mugimeshi.</title>
        <authorList>
            <person name="Wang C.M."/>
            <person name="Zheng Y."/>
            <person name="Sakai Y."/>
            <person name="Toyoda A."/>
            <person name="Minakuchi Y."/>
            <person name="Abe K."/>
            <person name="Yokota A."/>
            <person name="Yabe S."/>
        </authorList>
    </citation>
    <scope>NUCLEOTIDE SEQUENCE [LARGE SCALE GENOMIC DNA]</scope>
    <source>
        <strain evidence="2">S-27</strain>
    </source>
</reference>
<sequence length="49" mass="5450">MFLEVVSHRHGDAAGSSRMALVAAAMRAFIFHHMGGREYGLVYVIETEK</sequence>
<evidence type="ECO:0000313" key="2">
    <source>
        <dbReference type="Proteomes" id="UP000287224"/>
    </source>
</evidence>
<dbReference type="AlphaFoldDB" id="A0A401ZBG9"/>
<proteinExistence type="predicted"/>
<dbReference type="EMBL" id="BIFQ01000001">
    <property type="protein sequence ID" value="GCE04230.1"/>
    <property type="molecule type" value="Genomic_DNA"/>
</dbReference>
<comment type="caution">
    <text evidence="1">The sequence shown here is derived from an EMBL/GenBank/DDBJ whole genome shotgun (WGS) entry which is preliminary data.</text>
</comment>